<dbReference type="RefSeq" id="WP_183402722.1">
    <property type="nucleotide sequence ID" value="NZ_JACHGG010000002.1"/>
</dbReference>
<evidence type="ECO:0000256" key="6">
    <source>
        <dbReference type="ARBA" id="ARBA00023136"/>
    </source>
</evidence>
<name>A0A7W9T198_9BACT</name>
<dbReference type="PANTHER" id="PTHR43731:SF14">
    <property type="entry name" value="PRESENILIN-ASSOCIATED RHOMBOID-LIKE PROTEIN, MITOCHONDRIAL"/>
    <property type="match status" value="1"/>
</dbReference>
<dbReference type="GO" id="GO:0004252">
    <property type="term" value="F:serine-type endopeptidase activity"/>
    <property type="evidence" value="ECO:0007669"/>
    <property type="project" value="InterPro"/>
</dbReference>
<feature type="transmembrane region" description="Helical" evidence="7">
    <location>
        <begin position="111"/>
        <end position="133"/>
    </location>
</feature>
<feature type="transmembrane region" description="Helical" evidence="7">
    <location>
        <begin position="21"/>
        <end position="39"/>
    </location>
</feature>
<dbReference type="Pfam" id="PF20216">
    <property type="entry name" value="DUF6576"/>
    <property type="match status" value="1"/>
</dbReference>
<keyword evidence="3 7" id="KW-0812">Transmembrane</keyword>
<dbReference type="Gene3D" id="1.20.1540.10">
    <property type="entry name" value="Rhomboid-like"/>
    <property type="match status" value="1"/>
</dbReference>
<keyword evidence="10" id="KW-0645">Protease</keyword>
<proteinExistence type="inferred from homology"/>
<keyword evidence="6 7" id="KW-0472">Membrane</keyword>
<keyword evidence="11" id="KW-1185">Reference proteome</keyword>
<evidence type="ECO:0000256" key="7">
    <source>
        <dbReference type="SAM" id="Phobius"/>
    </source>
</evidence>
<dbReference type="AlphaFoldDB" id="A0A7W9T198"/>
<evidence type="ECO:0000259" key="9">
    <source>
        <dbReference type="Pfam" id="PF20216"/>
    </source>
</evidence>
<evidence type="ECO:0000313" key="10">
    <source>
        <dbReference type="EMBL" id="MBB6059143.1"/>
    </source>
</evidence>
<dbReference type="InterPro" id="IPR046483">
    <property type="entry name" value="DUF6576"/>
</dbReference>
<protein>
    <submittedName>
        <fullName evidence="10">Membrane associated rhomboid family serine protease</fullName>
    </submittedName>
</protein>
<feature type="domain" description="DUF6576" evidence="9">
    <location>
        <begin position="266"/>
        <end position="298"/>
    </location>
</feature>
<accession>A0A7W9T198</accession>
<comment type="similarity">
    <text evidence="2">Belongs to the peptidase S54 family.</text>
</comment>
<feature type="transmembrane region" description="Helical" evidence="7">
    <location>
        <begin position="139"/>
        <end position="159"/>
    </location>
</feature>
<dbReference type="InterPro" id="IPR022764">
    <property type="entry name" value="Peptidase_S54_rhomboid_dom"/>
</dbReference>
<evidence type="ECO:0000256" key="1">
    <source>
        <dbReference type="ARBA" id="ARBA00004141"/>
    </source>
</evidence>
<dbReference type="GO" id="GO:0006508">
    <property type="term" value="P:proteolysis"/>
    <property type="evidence" value="ECO:0007669"/>
    <property type="project" value="UniProtKB-KW"/>
</dbReference>
<comment type="caution">
    <text evidence="10">The sequence shown here is derived from an EMBL/GenBank/DDBJ whole genome shotgun (WGS) entry which is preliminary data.</text>
</comment>
<feature type="transmembrane region" description="Helical" evidence="7">
    <location>
        <begin position="81"/>
        <end position="99"/>
    </location>
</feature>
<dbReference type="PANTHER" id="PTHR43731">
    <property type="entry name" value="RHOMBOID PROTEASE"/>
    <property type="match status" value="1"/>
</dbReference>
<dbReference type="InterPro" id="IPR035952">
    <property type="entry name" value="Rhomboid-like_sf"/>
</dbReference>
<dbReference type="Pfam" id="PF01694">
    <property type="entry name" value="Rhomboid"/>
    <property type="match status" value="1"/>
</dbReference>
<dbReference type="SUPFAM" id="SSF144091">
    <property type="entry name" value="Rhomboid-like"/>
    <property type="match status" value="1"/>
</dbReference>
<dbReference type="InterPro" id="IPR050925">
    <property type="entry name" value="Rhomboid_protease_S54"/>
</dbReference>
<dbReference type="EMBL" id="JACHGG010000002">
    <property type="protein sequence ID" value="MBB6059143.1"/>
    <property type="molecule type" value="Genomic_DNA"/>
</dbReference>
<evidence type="ECO:0000313" key="11">
    <source>
        <dbReference type="Proteomes" id="UP000532746"/>
    </source>
</evidence>
<evidence type="ECO:0000256" key="2">
    <source>
        <dbReference type="ARBA" id="ARBA00009045"/>
    </source>
</evidence>
<feature type="transmembrane region" description="Helical" evidence="7">
    <location>
        <begin position="166"/>
        <end position="189"/>
    </location>
</feature>
<feature type="domain" description="Peptidase S54 rhomboid" evidence="8">
    <location>
        <begin position="68"/>
        <end position="210"/>
    </location>
</feature>
<keyword evidence="5 7" id="KW-1133">Transmembrane helix</keyword>
<evidence type="ECO:0000256" key="4">
    <source>
        <dbReference type="ARBA" id="ARBA00022801"/>
    </source>
</evidence>
<sequence>MSVFNDIRTAFSRRDNALIQLLLLNGLVFVALVLIETVMKLSGTYAAYYPNVVRQLQLPSDLVSLLRHPWTVLTYAFTHETFLHILFNLLNLYWFGALIREYLGDRRLVSLYILGALAGAVVFLLAFNLIPALDRPGGVSLLGASAAVTAVIMAAATLLPEYTFMLFLLGPVRIKYIAAVVILLSFIAINQGNEGGGLAHIGGAILGYVFIKQLQAGRDLGRPVQAIGDWFTRLVTGRPNLRVTRGGASPAPAAAAPKKGVVAKPEQDEIDVILDKISRSGYESLSKDEKQKLFRASQR</sequence>
<dbReference type="GO" id="GO:0016020">
    <property type="term" value="C:membrane"/>
    <property type="evidence" value="ECO:0007669"/>
    <property type="project" value="UniProtKB-SubCell"/>
</dbReference>
<evidence type="ECO:0000256" key="5">
    <source>
        <dbReference type="ARBA" id="ARBA00022989"/>
    </source>
</evidence>
<evidence type="ECO:0000256" key="3">
    <source>
        <dbReference type="ARBA" id="ARBA00022692"/>
    </source>
</evidence>
<organism evidence="10 11">
    <name type="scientific">Hymenobacter luteus</name>
    <dbReference type="NCBI Taxonomy" id="1411122"/>
    <lineage>
        <taxon>Bacteria</taxon>
        <taxon>Pseudomonadati</taxon>
        <taxon>Bacteroidota</taxon>
        <taxon>Cytophagia</taxon>
        <taxon>Cytophagales</taxon>
        <taxon>Hymenobacteraceae</taxon>
        <taxon>Hymenobacter</taxon>
    </lineage>
</organism>
<reference evidence="10 11" key="1">
    <citation type="submission" date="2020-08" db="EMBL/GenBank/DDBJ databases">
        <title>Genomic Encyclopedia of Type Strains, Phase IV (KMG-IV): sequencing the most valuable type-strain genomes for metagenomic binning, comparative biology and taxonomic classification.</title>
        <authorList>
            <person name="Goeker M."/>
        </authorList>
    </citation>
    <scope>NUCLEOTIDE SEQUENCE [LARGE SCALE GENOMIC DNA]</scope>
    <source>
        <strain evidence="10 11">DSM 26718</strain>
    </source>
</reference>
<comment type="subcellular location">
    <subcellularLocation>
        <location evidence="1">Membrane</location>
        <topology evidence="1">Multi-pass membrane protein</topology>
    </subcellularLocation>
</comment>
<gene>
    <name evidence="10" type="ORF">HNQ93_001989</name>
</gene>
<evidence type="ECO:0000259" key="8">
    <source>
        <dbReference type="Pfam" id="PF01694"/>
    </source>
</evidence>
<dbReference type="Proteomes" id="UP000532746">
    <property type="component" value="Unassembled WGS sequence"/>
</dbReference>
<keyword evidence="4" id="KW-0378">Hydrolase</keyword>